<dbReference type="InterPro" id="IPR000743">
    <property type="entry name" value="Glyco_hydro_28"/>
</dbReference>
<dbReference type="EC" id="3.2.1.15" evidence="5"/>
<dbReference type="InterPro" id="IPR051801">
    <property type="entry name" value="GH28_Enzymes"/>
</dbReference>
<organism evidence="5 6">
    <name type="scientific">Buttiauxella ferragutiae ATCC 51602</name>
    <dbReference type="NCBI Taxonomy" id="1354252"/>
    <lineage>
        <taxon>Bacteria</taxon>
        <taxon>Pseudomonadati</taxon>
        <taxon>Pseudomonadota</taxon>
        <taxon>Gammaproteobacteria</taxon>
        <taxon>Enterobacterales</taxon>
        <taxon>Enterobacteriaceae</taxon>
        <taxon>Buttiauxella</taxon>
    </lineage>
</organism>
<protein>
    <submittedName>
        <fullName evidence="5">Polygalacturonase</fullName>
        <ecNumber evidence="5">3.2.1.15</ecNumber>
    </submittedName>
</protein>
<evidence type="ECO:0000256" key="2">
    <source>
        <dbReference type="ARBA" id="ARBA00022801"/>
    </source>
</evidence>
<accession>A0ABX2W8L5</accession>
<sequence>MKLTLTPQWANTDDKNHDTLRFQKALDTLAQQGGGTLEVESGCYRLGGLTLGSNITLSLQAGAELWVSDDGQDFGQATTKSQAECSRWAFLYAYGAHNITICGAGKINGNADGWFDAQADDMGYRKPAEQRPRMIVFEDCRHVQLRDFTIENAPMWTIHLVACELVKVHGITIDNDLSLANTDALDIDSCQQVHISNSHFSAADDTICLKTSRKPAPLQRPTRHVVVNNCTLRSKSCAVKIGTETWEDIEDICVTNCAIYESNRAIGIVSRDGGRLRRMIFSNITFNCEMVHACHWGKADPVYLSARFRDPAIQPGAIEFIQFRGLTGVSEGAVNLHSEQPGLVRQVIIDGLQLTQSISASPEQGLYDIRPPCNPLSPTGMGLDNAWCLNPDTQRAYGVEAYPGGLPALYCCGVNGLTLRNIDVFRPQPLPSDWNEQAVVLVECDGVKQDV</sequence>
<dbReference type="Proteomes" id="UP000078407">
    <property type="component" value="Unassembled WGS sequence"/>
</dbReference>
<keyword evidence="6" id="KW-1185">Reference proteome</keyword>
<comment type="similarity">
    <text evidence="1 4">Belongs to the glycosyl hydrolase 28 family.</text>
</comment>
<dbReference type="PANTHER" id="PTHR31339">
    <property type="entry name" value="PECTIN LYASE-RELATED"/>
    <property type="match status" value="1"/>
</dbReference>
<dbReference type="Pfam" id="PF00295">
    <property type="entry name" value="Glyco_hydro_28"/>
    <property type="match status" value="1"/>
</dbReference>
<dbReference type="RefSeq" id="WP_064544493.1">
    <property type="nucleotide sequence ID" value="NZ_LXEQ01000034.1"/>
</dbReference>
<dbReference type="GO" id="GO:0004650">
    <property type="term" value="F:polygalacturonase activity"/>
    <property type="evidence" value="ECO:0007669"/>
    <property type="project" value="UniProtKB-EC"/>
</dbReference>
<evidence type="ECO:0000256" key="3">
    <source>
        <dbReference type="ARBA" id="ARBA00023295"/>
    </source>
</evidence>
<dbReference type="Gene3D" id="2.160.20.10">
    <property type="entry name" value="Single-stranded right-handed beta-helix, Pectin lyase-like"/>
    <property type="match status" value="1"/>
</dbReference>
<evidence type="ECO:0000256" key="4">
    <source>
        <dbReference type="RuleBase" id="RU361169"/>
    </source>
</evidence>
<gene>
    <name evidence="5" type="ORF">M976_02107</name>
</gene>
<reference evidence="5 6" key="1">
    <citation type="submission" date="2016-04" db="EMBL/GenBank/DDBJ databases">
        <title>ATOL: Assembling a taxonomically balanced genome-scale reconstruction of the evolutionary history of the Enterobacteriaceae.</title>
        <authorList>
            <person name="Plunkett G.III."/>
            <person name="Neeno-Eckwall E.C."/>
            <person name="Glasner J.D."/>
            <person name="Perna N.T."/>
        </authorList>
    </citation>
    <scope>NUCLEOTIDE SEQUENCE [LARGE SCALE GENOMIC DNA]</scope>
    <source>
        <strain evidence="5 6">ATCC 51602</strain>
    </source>
</reference>
<dbReference type="EMBL" id="LXEQ01000034">
    <property type="protein sequence ID" value="OAT27971.1"/>
    <property type="molecule type" value="Genomic_DNA"/>
</dbReference>
<evidence type="ECO:0000256" key="1">
    <source>
        <dbReference type="ARBA" id="ARBA00008834"/>
    </source>
</evidence>
<evidence type="ECO:0000313" key="5">
    <source>
        <dbReference type="EMBL" id="OAT27971.1"/>
    </source>
</evidence>
<evidence type="ECO:0000313" key="6">
    <source>
        <dbReference type="Proteomes" id="UP000078407"/>
    </source>
</evidence>
<proteinExistence type="inferred from homology"/>
<dbReference type="InterPro" id="IPR011050">
    <property type="entry name" value="Pectin_lyase_fold/virulence"/>
</dbReference>
<name>A0ABX2W8L5_9ENTR</name>
<dbReference type="SUPFAM" id="SSF51126">
    <property type="entry name" value="Pectin lyase-like"/>
    <property type="match status" value="1"/>
</dbReference>
<comment type="caution">
    <text evidence="5">The sequence shown here is derived from an EMBL/GenBank/DDBJ whole genome shotgun (WGS) entry which is preliminary data.</text>
</comment>
<keyword evidence="2 4" id="KW-0378">Hydrolase</keyword>
<dbReference type="InterPro" id="IPR012334">
    <property type="entry name" value="Pectin_lyas_fold"/>
</dbReference>
<dbReference type="PANTHER" id="PTHR31339:SF0">
    <property type="entry name" value="PECTIN LYASE-LIKE SUPERFAMILY PROTEIN"/>
    <property type="match status" value="1"/>
</dbReference>
<keyword evidence="3 4" id="KW-0326">Glycosidase</keyword>